<dbReference type="SUPFAM" id="SSF53098">
    <property type="entry name" value="Ribonuclease H-like"/>
    <property type="match status" value="1"/>
</dbReference>
<comment type="caution">
    <text evidence="4">The sequence shown here is derived from an EMBL/GenBank/DDBJ whole genome shotgun (WGS) entry which is preliminary data.</text>
</comment>
<feature type="compositionally biased region" description="Basic and acidic residues" evidence="2">
    <location>
        <begin position="353"/>
        <end position="362"/>
    </location>
</feature>
<dbReference type="Gene3D" id="3.30.420.10">
    <property type="entry name" value="Ribonuclease H-like superfamily/Ribonuclease H"/>
    <property type="match status" value="1"/>
</dbReference>
<feature type="region of interest" description="Disordered" evidence="2">
    <location>
        <begin position="449"/>
        <end position="526"/>
    </location>
</feature>
<evidence type="ECO:0000313" key="4">
    <source>
        <dbReference type="EMBL" id="OLP89546.1"/>
    </source>
</evidence>
<accession>A0A1Q9D313</accession>
<evidence type="ECO:0000256" key="1">
    <source>
        <dbReference type="SAM" id="Coils"/>
    </source>
</evidence>
<evidence type="ECO:0000256" key="2">
    <source>
        <dbReference type="SAM" id="MobiDB-lite"/>
    </source>
</evidence>
<feature type="domain" description="RNase H type-1" evidence="3">
    <location>
        <begin position="1050"/>
        <end position="1200"/>
    </location>
</feature>
<evidence type="ECO:0000313" key="5">
    <source>
        <dbReference type="Proteomes" id="UP000186817"/>
    </source>
</evidence>
<feature type="compositionally biased region" description="Acidic residues" evidence="2">
    <location>
        <begin position="449"/>
        <end position="473"/>
    </location>
</feature>
<feature type="compositionally biased region" description="Low complexity" evidence="2">
    <location>
        <begin position="900"/>
        <end position="914"/>
    </location>
</feature>
<proteinExistence type="predicted"/>
<dbReference type="InterPro" id="IPR002156">
    <property type="entry name" value="RNaseH_domain"/>
</dbReference>
<reference evidence="4 5" key="1">
    <citation type="submission" date="2016-02" db="EMBL/GenBank/DDBJ databases">
        <title>Genome analysis of coral dinoflagellate symbionts highlights evolutionary adaptations to a symbiotic lifestyle.</title>
        <authorList>
            <person name="Aranda M."/>
            <person name="Li Y."/>
            <person name="Liew Y.J."/>
            <person name="Baumgarten S."/>
            <person name="Simakov O."/>
            <person name="Wilson M."/>
            <person name="Piel J."/>
            <person name="Ashoor H."/>
            <person name="Bougouffa S."/>
            <person name="Bajic V.B."/>
            <person name="Ryu T."/>
            <person name="Ravasi T."/>
            <person name="Bayer T."/>
            <person name="Micklem G."/>
            <person name="Kim H."/>
            <person name="Bhak J."/>
            <person name="Lajeunesse T.C."/>
            <person name="Voolstra C.R."/>
        </authorList>
    </citation>
    <scope>NUCLEOTIDE SEQUENCE [LARGE SCALE GENOMIC DNA]</scope>
    <source>
        <strain evidence="4 5">CCMP2467</strain>
    </source>
</reference>
<name>A0A1Q9D313_SYMMI</name>
<feature type="compositionally biased region" description="Polar residues" evidence="2">
    <location>
        <begin position="487"/>
        <end position="503"/>
    </location>
</feature>
<organism evidence="4 5">
    <name type="scientific">Symbiodinium microadriaticum</name>
    <name type="common">Dinoflagellate</name>
    <name type="synonym">Zooxanthella microadriatica</name>
    <dbReference type="NCBI Taxonomy" id="2951"/>
    <lineage>
        <taxon>Eukaryota</taxon>
        <taxon>Sar</taxon>
        <taxon>Alveolata</taxon>
        <taxon>Dinophyceae</taxon>
        <taxon>Suessiales</taxon>
        <taxon>Symbiodiniaceae</taxon>
        <taxon>Symbiodinium</taxon>
    </lineage>
</organism>
<feature type="region of interest" description="Disordered" evidence="2">
    <location>
        <begin position="886"/>
        <end position="930"/>
    </location>
</feature>
<sequence>MMKDREMKTQQWKAYVDGAKAAYLREKERHQAALNNSEKEIAAAKLAQDEARQAVIATIDRQSLPQAAQEEMEVEEEWDTMLEAWDQEQVEQFDGVLRRAMAERQLYQHPIITPQRPSHRAPRAPTVVTTEATHAPPRDGSATSEWCQLCFGFSGWTTSGTRHHLSIQAKESMEAQDQTSKLLPKANELRLSAMIFAPHYHPLCVQIPVLPEDGPQDVIERAAEAASQGLHPDFTTVTPATGMPLENLALFVATPECLIESGRVVTFLDLSAVGGQTFACVLPDQIAFPDLVNFLVPLATTNHDSLEIFLEGSTVAASSDQSLALFCVDSMMESAQPFYRPGPAGPPPPDDDYEHHDNEGAHSDQTAIPRTDRKFCGLQVFDCLPLQDSQGPVSAQSFKPPPYQLPTPELTVPQPEEAAIAAVASARNDSRQFLYGQVLIAHFVADPDADSVDDEDLSDPDGPPGDDQDDPDYDPGHSRDHEEPPTGQATQAHDFLSTGNPAPTQDLDGAEPHNQVPQDGPDEKGEYDCLLVKSNTAPANFCSDSPLSIVALQDTLPCLWEIKSHTHQQAQERVEDILLLTLLWVAATIHCWLFCFYCLAIQQSLDHAGSYSKCPTGIVCKQLREPQPTNMSDLNRLESLRSITRRSMLEWPYLQWNGDPQEPLSEGDDTATDTSAFQAFVATLFIFKIDYQPERVHLYIDETLTEAQLLAQLQEARDDRYGPDFPCVRSVHPQPHQAWGALIAVPDWEEGEQIAVLDLLRIDGRIYATQLLPTIDRAGLLFLADLPATSTAKVFIGAELEPLQDAVPVVIQAFSPASLLPIQLGWICLRLSSGRVDISGLREELAAAVPLNRRLVLTPPPAADGRLYLHPGQVVTVRCIEATAGANGPAHSDDTDSEGADSAAASSDSTSSDAPSDDPDPDHVRHLDTVSSPCDADVNLQAQLHHTRPKLAIGLDSCLPKPKPEAACVTGDIASAPLEYIAALRTLPAQHAATIGTTELGFTWGALVSLLELQPCFETWEQTFGEADHIPHAVPDTRSAAIADICQDTTPGTIRCYTDGSFYPAKDGKCATAGWAVLFVDPHAQKFAISAGPFLYGLLAQDVALSAYQAECCALAIAATTAVLAFSQRDICFLSDCTSAIHAAQGQSGYSAGGLPEAMAAVFDLRCRVCKRQDSFVYVPGHAGEYFNEAVDLLAKWGAHQPAATWGPDEAMTTLTTWLQHGAPLLPWVTLVLQQLQGVPDLPPFGALHLGNDQWHAGLSSRELLQPFLPKGIWEPDGQEANAIEPMRLSVRIASYNTLSLGGSLEGEDGGVDDAAGLQSRPGRAALLAKQLDDLQISIASLQETRSPAGATSVGAYFRYSSGSNKHRLTLDRSNLTVVYSDPRRMWLFATRYDSYTSQLASKCGANYDPSTWHSWFFSLAIKEIATLCRVKRPLCEAVQGTRTILKHIQEEPSALHSAGASAWQESLADRLTDSTWFLLQSDNTPILTTRGTRPGSTAADLLFAMVVKKILHRRDQLLQGTSHGSCTPRIPWDNQFSLEPPSADAPRISLDDLIWADDISCMRICDVPRHLPCAVGCAAGALSDAFAEYGFVLSYGPAKTAALAQAVGPGSRQTKRTLFTKQGLGGQIVVLRENSKLVKIPLVAAYKHLGVKHASRGAMYDELRFRAAQAAASFQEGRRKIYRAGRIPVKRKAFILNSTVLPKLLFGAGSWPPPNQREFGVVSGALWTFYRAILGIGKQDDQHWSAHTVLALTGLPSPQTTLHNARLLYLGQICRAAPPALWALIKLDRPYAQALLSSLTWVHGWTHATSPLPNPVYNWTPWHQFILDSPGKFRGLVLRAQGLETCKSQVIAALDGLYRVLTSYAPAPVLTTSAQSDQNPKEVCIPCKRMFHTRRAWAGHSARVHGYRNVAHLLACSPFCSGCGRTYANVSRLRRHLNHSTQCVERWGSWEPPAKTAADTAAHPQAPPFREEGLLPGQSQPGLTTGVSQLLLKELREANIDDEERLWEIVTSVIEPIQVLRNTVQLWKDQASDDPDIVEAAANILLLLDPELLAARVFTRPGRSE</sequence>
<gene>
    <name evidence="4" type="ORF">AK812_SmicGene28997</name>
</gene>
<feature type="compositionally biased region" description="Basic and acidic residues" evidence="2">
    <location>
        <begin position="474"/>
        <end position="484"/>
    </location>
</feature>
<keyword evidence="5" id="KW-1185">Reference proteome</keyword>
<protein>
    <recommendedName>
        <fullName evidence="3">RNase H type-1 domain-containing protein</fullName>
    </recommendedName>
</protein>
<dbReference type="GO" id="GO:0003676">
    <property type="term" value="F:nucleic acid binding"/>
    <property type="evidence" value="ECO:0007669"/>
    <property type="project" value="InterPro"/>
</dbReference>
<feature type="region of interest" description="Disordered" evidence="2">
    <location>
        <begin position="337"/>
        <end position="369"/>
    </location>
</feature>
<dbReference type="InterPro" id="IPR036397">
    <property type="entry name" value="RNaseH_sf"/>
</dbReference>
<dbReference type="EMBL" id="LSRX01000754">
    <property type="protein sequence ID" value="OLP89546.1"/>
    <property type="molecule type" value="Genomic_DNA"/>
</dbReference>
<keyword evidence="1" id="KW-0175">Coiled coil</keyword>
<evidence type="ECO:0000259" key="3">
    <source>
        <dbReference type="PROSITE" id="PS50879"/>
    </source>
</evidence>
<dbReference type="OrthoDB" id="10283577at2759"/>
<feature type="coiled-coil region" evidence="1">
    <location>
        <begin position="20"/>
        <end position="54"/>
    </location>
</feature>
<dbReference type="Proteomes" id="UP000186817">
    <property type="component" value="Unassembled WGS sequence"/>
</dbReference>
<feature type="region of interest" description="Disordered" evidence="2">
    <location>
        <begin position="389"/>
        <end position="411"/>
    </location>
</feature>
<dbReference type="InterPro" id="IPR012337">
    <property type="entry name" value="RNaseH-like_sf"/>
</dbReference>
<dbReference type="PROSITE" id="PS50879">
    <property type="entry name" value="RNASE_H_1"/>
    <property type="match status" value="1"/>
</dbReference>
<dbReference type="GO" id="GO:0004523">
    <property type="term" value="F:RNA-DNA hybrid ribonuclease activity"/>
    <property type="evidence" value="ECO:0007669"/>
    <property type="project" value="InterPro"/>
</dbReference>